<dbReference type="PANTHER" id="PTHR11142:SF0">
    <property type="entry name" value="TRNA PSEUDOURIDINE SYNTHASE-LIKE 1"/>
    <property type="match status" value="1"/>
</dbReference>
<evidence type="ECO:0000313" key="6">
    <source>
        <dbReference type="Proteomes" id="UP001596414"/>
    </source>
</evidence>
<evidence type="ECO:0000256" key="2">
    <source>
        <dbReference type="HAMAP-Rule" id="MF_00171"/>
    </source>
</evidence>
<comment type="caution">
    <text evidence="2">Lacks conserved residue(s) required for the propagation of feature annotation.</text>
</comment>
<proteinExistence type="inferred from homology"/>
<dbReference type="GO" id="GO:0160147">
    <property type="term" value="F:tRNA pseudouridine(38-40) synthase activity"/>
    <property type="evidence" value="ECO:0007669"/>
    <property type="project" value="UniProtKB-EC"/>
</dbReference>
<dbReference type="GO" id="GO:0031119">
    <property type="term" value="P:tRNA pseudouridine synthesis"/>
    <property type="evidence" value="ECO:0007669"/>
    <property type="project" value="UniProtKB-UniRule"/>
</dbReference>
<feature type="active site" description="Nucleophile" evidence="2 3">
    <location>
        <position position="54"/>
    </location>
</feature>
<evidence type="ECO:0000256" key="1">
    <source>
        <dbReference type="ARBA" id="ARBA00023235"/>
    </source>
</evidence>
<comment type="caution">
    <text evidence="5">The sequence shown here is derived from an EMBL/GenBank/DDBJ whole genome shotgun (WGS) entry which is preliminary data.</text>
</comment>
<comment type="catalytic activity">
    <reaction evidence="2">
        <text>uridine(38/39/40) in tRNA = pseudouridine(38/39/40) in tRNA</text>
        <dbReference type="Rhea" id="RHEA:22376"/>
        <dbReference type="Rhea" id="RHEA-COMP:10085"/>
        <dbReference type="Rhea" id="RHEA-COMP:10087"/>
        <dbReference type="ChEBI" id="CHEBI:65314"/>
        <dbReference type="ChEBI" id="CHEBI:65315"/>
        <dbReference type="EC" id="5.4.99.12"/>
    </reaction>
</comment>
<dbReference type="InterPro" id="IPR020094">
    <property type="entry name" value="TruA/RsuA/RluB/E/F_N"/>
</dbReference>
<feature type="binding site" evidence="2 4">
    <location>
        <position position="108"/>
    </location>
    <ligand>
        <name>substrate</name>
    </ligand>
</feature>
<dbReference type="Gene3D" id="3.30.70.580">
    <property type="entry name" value="Pseudouridine synthase I, catalytic domain, N-terminal subdomain"/>
    <property type="match status" value="1"/>
</dbReference>
<name>A0ABD5XE47_9EURY</name>
<organism evidence="5 6">
    <name type="scientific">Halovenus rubra</name>
    <dbReference type="NCBI Taxonomy" id="869890"/>
    <lineage>
        <taxon>Archaea</taxon>
        <taxon>Methanobacteriati</taxon>
        <taxon>Methanobacteriota</taxon>
        <taxon>Stenosarchaea group</taxon>
        <taxon>Halobacteria</taxon>
        <taxon>Halobacteriales</taxon>
        <taxon>Haloarculaceae</taxon>
        <taxon>Halovenus</taxon>
    </lineage>
</organism>
<protein>
    <recommendedName>
        <fullName evidence="2">tRNA pseudouridine synthase A</fullName>
        <ecNumber evidence="2">5.4.99.12</ecNumber>
    </recommendedName>
    <alternativeName>
        <fullName evidence="2">tRNA pseudouridine(38-40) synthase</fullName>
    </alternativeName>
    <alternativeName>
        <fullName evidence="2">tRNA pseudouridylate synthase I</fullName>
    </alternativeName>
    <alternativeName>
        <fullName evidence="2">tRNA-uridine isomerase I</fullName>
    </alternativeName>
</protein>
<sequence length="269" mass="29867">MRAYRIAYDGQPYHGFQRQPDVDTVEDRLIAALTALGVTDGEVPPGYAAAGRTDAGVSAKAQTIAFDAPEWLTPRALNSELPETVQAWAYTDVPTDFHATHDATEREYTYFLYAADKHEHLARKAVDRLTGEHDFHNLTVDEAGTERTLLAELDCDDSCFILRFRAGGFPRQFVRRAVTLVRQIAGGSRELPFLERVLAPDALSGPDGIGPAPPAPLVLTDVSYTGIEFITEQEAVERTQQYFAKRHREYAAKTRITETLAQVGVESER</sequence>
<dbReference type="RefSeq" id="WP_382231026.1">
    <property type="nucleotide sequence ID" value="NZ_JAODIY010000011.1"/>
</dbReference>
<reference evidence="5 6" key="1">
    <citation type="journal article" date="2014" name="Int. J. Syst. Evol. Microbiol.">
        <title>Complete genome sequence of Corynebacterium casei LMG S-19264T (=DSM 44701T), isolated from a smear-ripened cheese.</title>
        <authorList>
            <consortium name="US DOE Joint Genome Institute (JGI-PGF)"/>
            <person name="Walter F."/>
            <person name="Albersmeier A."/>
            <person name="Kalinowski J."/>
            <person name="Ruckert C."/>
        </authorList>
    </citation>
    <scope>NUCLEOTIDE SEQUENCE [LARGE SCALE GENOMIC DNA]</scope>
    <source>
        <strain evidence="5 6">CGMCC 4.7215</strain>
    </source>
</reference>
<evidence type="ECO:0000256" key="4">
    <source>
        <dbReference type="PIRSR" id="PIRSR001430-2"/>
    </source>
</evidence>
<evidence type="ECO:0000256" key="3">
    <source>
        <dbReference type="PIRSR" id="PIRSR001430-1"/>
    </source>
</evidence>
<gene>
    <name evidence="2 5" type="primary">truA</name>
    <name evidence="5" type="ORF">ACFQJ7_15235</name>
</gene>
<dbReference type="InterPro" id="IPR001406">
    <property type="entry name" value="PsdUridine_synth_TruA"/>
</dbReference>
<dbReference type="PIRSF" id="PIRSF001430">
    <property type="entry name" value="tRNA_psdUrid_synth"/>
    <property type="match status" value="1"/>
</dbReference>
<comment type="similarity">
    <text evidence="2">Belongs to the tRNA pseudouridine synthase TruA family.</text>
</comment>
<dbReference type="NCBIfam" id="NF000622">
    <property type="entry name" value="PRK00021.3-3"/>
    <property type="match status" value="1"/>
</dbReference>
<dbReference type="Proteomes" id="UP001596414">
    <property type="component" value="Unassembled WGS sequence"/>
</dbReference>
<keyword evidence="1 2" id="KW-0413">Isomerase</keyword>
<dbReference type="EMBL" id="JBHSZQ010000050">
    <property type="protein sequence ID" value="MFC7127353.1"/>
    <property type="molecule type" value="Genomic_DNA"/>
</dbReference>
<dbReference type="AlphaFoldDB" id="A0ABD5XE47"/>
<dbReference type="HAMAP" id="MF_00171">
    <property type="entry name" value="TruA"/>
    <property type="match status" value="1"/>
</dbReference>
<dbReference type="EC" id="5.4.99.12" evidence="2"/>
<dbReference type="PANTHER" id="PTHR11142">
    <property type="entry name" value="PSEUDOURIDYLATE SYNTHASE"/>
    <property type="match status" value="1"/>
</dbReference>
<keyword evidence="2" id="KW-0819">tRNA processing</keyword>
<accession>A0ABD5XE47</accession>
<comment type="function">
    <text evidence="2">Formation of pseudouridine at positions 38, 39 and 40 in the anticodon stem and loop of transfer RNAs.</text>
</comment>
<dbReference type="InterPro" id="IPR020103">
    <property type="entry name" value="PsdUridine_synth_cat_dom_sf"/>
</dbReference>
<dbReference type="SUPFAM" id="SSF55120">
    <property type="entry name" value="Pseudouridine synthase"/>
    <property type="match status" value="1"/>
</dbReference>
<evidence type="ECO:0000313" key="5">
    <source>
        <dbReference type="EMBL" id="MFC7127353.1"/>
    </source>
</evidence>